<evidence type="ECO:0000256" key="1">
    <source>
        <dbReference type="SAM" id="MobiDB-lite"/>
    </source>
</evidence>
<dbReference type="EMBL" id="AYXG01000059">
    <property type="protein sequence ID" value="EWC63037.1"/>
    <property type="molecule type" value="Genomic_DNA"/>
</dbReference>
<organism evidence="2 3">
    <name type="scientific">Actinokineospora spheciospongiae</name>
    <dbReference type="NCBI Taxonomy" id="909613"/>
    <lineage>
        <taxon>Bacteria</taxon>
        <taxon>Bacillati</taxon>
        <taxon>Actinomycetota</taxon>
        <taxon>Actinomycetes</taxon>
        <taxon>Pseudonocardiales</taxon>
        <taxon>Pseudonocardiaceae</taxon>
        <taxon>Actinokineospora</taxon>
    </lineage>
</organism>
<keyword evidence="3" id="KW-1185">Reference proteome</keyword>
<reference evidence="2 3" key="1">
    <citation type="journal article" date="2014" name="Genome Announc.">
        <title>Draft Genome Sequence of the Antitrypanosomally Active Sponge-Associated Bacterium Actinokineospora sp. Strain EG49.</title>
        <authorList>
            <person name="Harjes J."/>
            <person name="Ryu T."/>
            <person name="Abdelmohsen U.R."/>
            <person name="Moitinho-Silva L."/>
            <person name="Horn H."/>
            <person name="Ravasi T."/>
            <person name="Hentschel U."/>
        </authorList>
    </citation>
    <scope>NUCLEOTIDE SEQUENCE [LARGE SCALE GENOMIC DNA]</scope>
    <source>
        <strain evidence="2 3">EG49</strain>
    </source>
</reference>
<gene>
    <name evidence="2" type="ORF">UO65_1664</name>
</gene>
<name>W7J1U8_9PSEU</name>
<feature type="region of interest" description="Disordered" evidence="1">
    <location>
        <begin position="23"/>
        <end position="67"/>
    </location>
</feature>
<feature type="compositionally biased region" description="Low complexity" evidence="1">
    <location>
        <begin position="27"/>
        <end position="39"/>
    </location>
</feature>
<dbReference type="STRING" id="909613.UO65_1664"/>
<accession>W7J1U8</accession>
<dbReference type="OrthoDB" id="3701090at2"/>
<protein>
    <submittedName>
        <fullName evidence="2">Uncharacterized protein</fullName>
    </submittedName>
</protein>
<dbReference type="AlphaFoldDB" id="W7J1U8"/>
<dbReference type="RefSeq" id="WP_035280188.1">
    <property type="nucleotide sequence ID" value="NZ_AYXG01000059.1"/>
</dbReference>
<evidence type="ECO:0000313" key="3">
    <source>
        <dbReference type="Proteomes" id="UP000019277"/>
    </source>
</evidence>
<proteinExistence type="predicted"/>
<evidence type="ECO:0000313" key="2">
    <source>
        <dbReference type="EMBL" id="EWC63037.1"/>
    </source>
</evidence>
<comment type="caution">
    <text evidence="2">The sequence shown here is derived from an EMBL/GenBank/DDBJ whole genome shotgun (WGS) entry which is preliminary data.</text>
</comment>
<sequence>MTSPRDTEQLNDHLVVDGVIGGVPGQAADLDTADLDTPARGLPAPDYDRDPPTSPIPAQRTAQAKKGFFSRLFSRG</sequence>
<dbReference type="Proteomes" id="UP000019277">
    <property type="component" value="Unassembled WGS sequence"/>
</dbReference>